<dbReference type="Pfam" id="PF03965">
    <property type="entry name" value="Penicillinase_R"/>
    <property type="match status" value="1"/>
</dbReference>
<evidence type="ECO:0000256" key="2">
    <source>
        <dbReference type="ARBA" id="ARBA00023015"/>
    </source>
</evidence>
<dbReference type="EMBL" id="BSSQ01000001">
    <property type="protein sequence ID" value="GLX66054.1"/>
    <property type="molecule type" value="Genomic_DNA"/>
</dbReference>
<dbReference type="Gene3D" id="1.10.10.10">
    <property type="entry name" value="Winged helix-like DNA-binding domain superfamily/Winged helix DNA-binding domain"/>
    <property type="match status" value="1"/>
</dbReference>
<dbReference type="InterPro" id="IPR036388">
    <property type="entry name" value="WH-like_DNA-bd_sf"/>
</dbReference>
<evidence type="ECO:0000313" key="5">
    <source>
        <dbReference type="EMBL" id="GLX66054.1"/>
    </source>
</evidence>
<dbReference type="SUPFAM" id="SSF46785">
    <property type="entry name" value="Winged helix' DNA-binding domain"/>
    <property type="match status" value="1"/>
</dbReference>
<dbReference type="RefSeq" id="WP_284236732.1">
    <property type="nucleotide sequence ID" value="NZ_BSSQ01000001.1"/>
</dbReference>
<keyword evidence="3" id="KW-0238">DNA-binding</keyword>
<dbReference type="PIRSF" id="PIRSF019455">
    <property type="entry name" value="CopR_AtkY"/>
    <property type="match status" value="1"/>
</dbReference>
<evidence type="ECO:0000256" key="1">
    <source>
        <dbReference type="ARBA" id="ARBA00011046"/>
    </source>
</evidence>
<gene>
    <name evidence="5" type="ORF">MU1_03980</name>
</gene>
<organism evidence="5 6">
    <name type="scientific">Paenibacillus glycanilyticus</name>
    <dbReference type="NCBI Taxonomy" id="126569"/>
    <lineage>
        <taxon>Bacteria</taxon>
        <taxon>Bacillati</taxon>
        <taxon>Bacillota</taxon>
        <taxon>Bacilli</taxon>
        <taxon>Bacillales</taxon>
        <taxon>Paenibacillaceae</taxon>
        <taxon>Paenibacillus</taxon>
    </lineage>
</organism>
<dbReference type="Gene3D" id="1.10.4040.10">
    <property type="entry name" value="Penicillinase repressor domain"/>
    <property type="match status" value="1"/>
</dbReference>
<comment type="caution">
    <text evidence="5">The sequence shown here is derived from an EMBL/GenBank/DDBJ whole genome shotgun (WGS) entry which is preliminary data.</text>
</comment>
<evidence type="ECO:0000313" key="6">
    <source>
        <dbReference type="Proteomes" id="UP001157114"/>
    </source>
</evidence>
<proteinExistence type="inferred from homology"/>
<accession>A0ABQ6G527</accession>
<dbReference type="InterPro" id="IPR005650">
    <property type="entry name" value="BlaI_family"/>
</dbReference>
<keyword evidence="6" id="KW-1185">Reference proteome</keyword>
<dbReference type="Proteomes" id="UP001157114">
    <property type="component" value="Unassembled WGS sequence"/>
</dbReference>
<protein>
    <submittedName>
        <fullName evidence="5">Beta-lactamase repressor</fullName>
    </submittedName>
</protein>
<dbReference type="InterPro" id="IPR036390">
    <property type="entry name" value="WH_DNA-bd_sf"/>
</dbReference>
<keyword evidence="4" id="KW-0804">Transcription</keyword>
<comment type="similarity">
    <text evidence="1">Belongs to the BlaI transcriptional regulatory family.</text>
</comment>
<evidence type="ECO:0000256" key="3">
    <source>
        <dbReference type="ARBA" id="ARBA00023125"/>
    </source>
</evidence>
<keyword evidence="2" id="KW-0805">Transcription regulation</keyword>
<evidence type="ECO:0000256" key="4">
    <source>
        <dbReference type="ARBA" id="ARBA00023163"/>
    </source>
</evidence>
<sequence length="125" mass="14406">MKDVSRISDAEWEVMKVLWAKSPMTAGEVIEALTDITDWSPKTIRTLLTRLVQKEVITFDSNSKPYVYSPLVTEEETTQAETKSFLKRLYGGVALKPMLVNFLKHEKLSKEDIEELKSILDERKE</sequence>
<reference evidence="5 6" key="1">
    <citation type="submission" date="2023-03" db="EMBL/GenBank/DDBJ databases">
        <title>Draft genome sequence of the bacteria which degrade cell wall of Tricholomamatutake.</title>
        <authorList>
            <person name="Konishi Y."/>
            <person name="Fukuta Y."/>
            <person name="Shirasaka N."/>
        </authorList>
    </citation>
    <scope>NUCLEOTIDE SEQUENCE [LARGE SCALE GENOMIC DNA]</scope>
    <source>
        <strain evidence="6">mu1</strain>
    </source>
</reference>
<name>A0ABQ6G527_9BACL</name>